<evidence type="ECO:0000313" key="9">
    <source>
        <dbReference type="Proteomes" id="UP001172673"/>
    </source>
</evidence>
<feature type="domain" description="Tyrosine-protein phosphatase" evidence="6">
    <location>
        <begin position="10"/>
        <end position="176"/>
    </location>
</feature>
<organism evidence="8 9">
    <name type="scientific">Cladophialophora chaetospira</name>
    <dbReference type="NCBI Taxonomy" id="386627"/>
    <lineage>
        <taxon>Eukaryota</taxon>
        <taxon>Fungi</taxon>
        <taxon>Dikarya</taxon>
        <taxon>Ascomycota</taxon>
        <taxon>Pezizomycotina</taxon>
        <taxon>Eurotiomycetes</taxon>
        <taxon>Chaetothyriomycetidae</taxon>
        <taxon>Chaetothyriales</taxon>
        <taxon>Herpotrichiellaceae</taxon>
        <taxon>Cladophialophora</taxon>
    </lineage>
</organism>
<keyword evidence="4" id="KW-0904">Protein phosphatase</keyword>
<dbReference type="AlphaFoldDB" id="A0AA38XCS6"/>
<dbReference type="SUPFAM" id="SSF52799">
    <property type="entry name" value="(Phosphotyrosine protein) phosphatases II"/>
    <property type="match status" value="1"/>
</dbReference>
<evidence type="ECO:0000256" key="5">
    <source>
        <dbReference type="SAM" id="MobiDB-lite"/>
    </source>
</evidence>
<evidence type="ECO:0000259" key="6">
    <source>
        <dbReference type="PROSITE" id="PS50054"/>
    </source>
</evidence>
<dbReference type="PROSITE" id="PS50056">
    <property type="entry name" value="TYR_PHOSPHATASE_2"/>
    <property type="match status" value="1"/>
</dbReference>
<dbReference type="Gene3D" id="3.90.190.10">
    <property type="entry name" value="Protein tyrosine phosphatase superfamily"/>
    <property type="match status" value="1"/>
</dbReference>
<dbReference type="PROSITE" id="PS00383">
    <property type="entry name" value="TYR_PHOSPHATASE_1"/>
    <property type="match status" value="1"/>
</dbReference>
<dbReference type="InterPro" id="IPR020422">
    <property type="entry name" value="TYR_PHOSPHATASE_DUAL_dom"/>
</dbReference>
<dbReference type="GO" id="GO:0008138">
    <property type="term" value="F:protein tyrosine/serine/threonine phosphatase activity"/>
    <property type="evidence" value="ECO:0007669"/>
    <property type="project" value="TreeGrafter"/>
</dbReference>
<accession>A0AA38XCS6</accession>
<keyword evidence="9" id="KW-1185">Reference proteome</keyword>
<dbReference type="InterPro" id="IPR000340">
    <property type="entry name" value="Dual-sp_phosphatase_cat-dom"/>
</dbReference>
<evidence type="ECO:0000256" key="3">
    <source>
        <dbReference type="ARBA" id="ARBA00022801"/>
    </source>
</evidence>
<dbReference type="InterPro" id="IPR016130">
    <property type="entry name" value="Tyr_Pase_AS"/>
</dbReference>
<dbReference type="CDD" id="cd14498">
    <property type="entry name" value="DSP"/>
    <property type="match status" value="1"/>
</dbReference>
<evidence type="ECO:0000256" key="4">
    <source>
        <dbReference type="ARBA" id="ARBA00022912"/>
    </source>
</evidence>
<feature type="region of interest" description="Disordered" evidence="5">
    <location>
        <begin position="52"/>
        <end position="74"/>
    </location>
</feature>
<dbReference type="PROSITE" id="PS50054">
    <property type="entry name" value="TYR_PHOSPHATASE_DUAL"/>
    <property type="match status" value="1"/>
</dbReference>
<dbReference type="GO" id="GO:0004725">
    <property type="term" value="F:protein tyrosine phosphatase activity"/>
    <property type="evidence" value="ECO:0007669"/>
    <property type="project" value="UniProtKB-EC"/>
</dbReference>
<name>A0AA38XCS6_9EURO</name>
<keyword evidence="3" id="KW-0378">Hydrolase</keyword>
<proteinExistence type="inferred from homology"/>
<dbReference type="Pfam" id="PF00782">
    <property type="entry name" value="DSPc"/>
    <property type="match status" value="1"/>
</dbReference>
<dbReference type="EMBL" id="JAPDRK010000007">
    <property type="protein sequence ID" value="KAJ9610766.1"/>
    <property type="molecule type" value="Genomic_DNA"/>
</dbReference>
<dbReference type="PANTHER" id="PTHR45848">
    <property type="entry name" value="DUAL SPECIFICITY PROTEIN PHOSPHATASE 12 FAMILY MEMBER"/>
    <property type="match status" value="1"/>
</dbReference>
<evidence type="ECO:0000313" key="8">
    <source>
        <dbReference type="EMBL" id="KAJ9610766.1"/>
    </source>
</evidence>
<dbReference type="GO" id="GO:0005634">
    <property type="term" value="C:nucleus"/>
    <property type="evidence" value="ECO:0007669"/>
    <property type="project" value="TreeGrafter"/>
</dbReference>
<sequence>MDKLKTPVLVPIKAVPDLFIADRFAASSKQQLQVHNIVRILSVLQPHETSRSLNSVVTEGGADQDAPNDRRPEIKTIDLNDDPLEDILQHLQEACDWIQNGLDSQELGADRTRPGVLVHCRQGISRSGSFIVAFLMRKNNLSYASGLNLARESRPQITPNNGFEKQLRIWEFCKYEIYVPASETGGERKEKPPYKAWKAERDNLLSKGEEDVNRARFSSLADMAARFGWRRQDVVDGEERTNGREPRNEDHEEGLGKGLGQYKRKEAWERVQMMEKEWNERLVKGQVGGG</sequence>
<gene>
    <name evidence="8" type="ORF">H2200_005543</name>
</gene>
<dbReference type="InterPro" id="IPR029021">
    <property type="entry name" value="Prot-tyrosine_phosphatase-like"/>
</dbReference>
<dbReference type="EC" id="3.1.3.48" evidence="2"/>
<feature type="domain" description="Tyrosine specific protein phosphatases" evidence="7">
    <location>
        <begin position="85"/>
        <end position="157"/>
    </location>
</feature>
<dbReference type="Proteomes" id="UP001172673">
    <property type="component" value="Unassembled WGS sequence"/>
</dbReference>
<evidence type="ECO:0000256" key="1">
    <source>
        <dbReference type="ARBA" id="ARBA00008601"/>
    </source>
</evidence>
<evidence type="ECO:0000259" key="7">
    <source>
        <dbReference type="PROSITE" id="PS50056"/>
    </source>
</evidence>
<protein>
    <recommendedName>
        <fullName evidence="2">protein-tyrosine-phosphatase</fullName>
        <ecNumber evidence="2">3.1.3.48</ecNumber>
    </recommendedName>
</protein>
<dbReference type="InterPro" id="IPR000387">
    <property type="entry name" value="Tyr_Pase_dom"/>
</dbReference>
<dbReference type="PANTHER" id="PTHR45848:SF4">
    <property type="entry name" value="DUAL SPECIFICITY PROTEIN PHOSPHATASE 12"/>
    <property type="match status" value="1"/>
</dbReference>
<evidence type="ECO:0000256" key="2">
    <source>
        <dbReference type="ARBA" id="ARBA00013064"/>
    </source>
</evidence>
<comment type="caution">
    <text evidence="8">The sequence shown here is derived from an EMBL/GenBank/DDBJ whole genome shotgun (WGS) entry which is preliminary data.</text>
</comment>
<dbReference type="SMART" id="SM00195">
    <property type="entry name" value="DSPc"/>
    <property type="match status" value="1"/>
</dbReference>
<feature type="compositionally biased region" description="Basic and acidic residues" evidence="5">
    <location>
        <begin position="236"/>
        <end position="255"/>
    </location>
</feature>
<reference evidence="8" key="1">
    <citation type="submission" date="2022-10" db="EMBL/GenBank/DDBJ databases">
        <title>Culturing micro-colonial fungi from biological soil crusts in the Mojave desert and describing Neophaeococcomyces mojavensis, and introducing the new genera and species Taxawa tesnikishii.</title>
        <authorList>
            <person name="Kurbessoian T."/>
            <person name="Stajich J.E."/>
        </authorList>
    </citation>
    <scope>NUCLEOTIDE SEQUENCE</scope>
    <source>
        <strain evidence="8">TK_41</strain>
    </source>
</reference>
<feature type="region of interest" description="Disordered" evidence="5">
    <location>
        <begin position="236"/>
        <end position="260"/>
    </location>
</feature>
<comment type="similarity">
    <text evidence="1">Belongs to the protein-tyrosine phosphatase family. Non-receptor class dual specificity subfamily.</text>
</comment>